<comment type="caution">
    <text evidence="1">The sequence shown here is derived from an EMBL/GenBank/DDBJ whole genome shotgun (WGS) entry which is preliminary data.</text>
</comment>
<evidence type="ECO:0000313" key="1">
    <source>
        <dbReference type="EMBL" id="MDJ1498720.1"/>
    </source>
</evidence>
<evidence type="ECO:0000313" key="2">
    <source>
        <dbReference type="Proteomes" id="UP001228581"/>
    </source>
</evidence>
<name>A0ABT7CY63_9BACT</name>
<reference evidence="1 2" key="1">
    <citation type="submission" date="2023-05" db="EMBL/GenBank/DDBJ databases">
        <authorList>
            <person name="Zhang X."/>
        </authorList>
    </citation>
    <scope>NUCLEOTIDE SEQUENCE [LARGE SCALE GENOMIC DNA]</scope>
    <source>
        <strain evidence="1 2">DM2B3-1</strain>
    </source>
</reference>
<dbReference type="EMBL" id="JASJOT010000056">
    <property type="protein sequence ID" value="MDJ1498720.1"/>
    <property type="molecule type" value="Genomic_DNA"/>
</dbReference>
<proteinExistence type="predicted"/>
<keyword evidence="2" id="KW-1185">Reference proteome</keyword>
<organism evidence="1 2">
    <name type="scientific">Xanthocytophaga flava</name>
    <dbReference type="NCBI Taxonomy" id="3048013"/>
    <lineage>
        <taxon>Bacteria</taxon>
        <taxon>Pseudomonadati</taxon>
        <taxon>Bacteroidota</taxon>
        <taxon>Cytophagia</taxon>
        <taxon>Cytophagales</taxon>
        <taxon>Rhodocytophagaceae</taxon>
        <taxon>Xanthocytophaga</taxon>
    </lineage>
</organism>
<accession>A0ABT7CY63</accession>
<sequence>MRQLIINSEYCIAGKVLDIKTKQEYIQPLDDKKADGFTRTDYFAQVLITEVFKGSKHAQDTISISFNPNMVCPGPDVYNKDTEVITFLDQSSTDTLFRTHSLSYGVKTISNAQEMQWYKTLIRQMQIILTYPNVVQRQQETIEWLVRCAENYKTRWDGIYELKQGSEFMVAYNMTPLLEVQRNERGLNSIQKQRLYNYFVQTNISTLSYWDFTLLELALESDKKKIKELLKKYISKIAYSSEVALYVMNYYGTLINNKHLYITSDEFQEALSATNHNPEKASLIWNTFVAQVQNTP</sequence>
<gene>
    <name evidence="1" type="ORF">QNI19_37655</name>
</gene>
<dbReference type="Proteomes" id="UP001228581">
    <property type="component" value="Unassembled WGS sequence"/>
</dbReference>
<protein>
    <submittedName>
        <fullName evidence="1">Uncharacterized protein</fullName>
    </submittedName>
</protein>